<keyword evidence="1" id="KW-0812">Transmembrane</keyword>
<evidence type="ECO:0000256" key="1">
    <source>
        <dbReference type="SAM" id="Phobius"/>
    </source>
</evidence>
<name>A0A699K199_TANCI</name>
<dbReference type="AlphaFoldDB" id="A0A699K199"/>
<sequence length="153" mass="17608">MTRIPLSIAEHELKTYPHIKLRLQRKRSIALDRRKVVKKEVAEWIKAKIVSRASRKHLNLNHIRDSIFQSISRRGYRTRLATHVGYRTLLTILALIHSATSFFTTFLLSKAMLRFLCNLNFMWGYVLSSCSAMERGILVMSTGVQAKASACFV</sequence>
<evidence type="ECO:0000313" key="2">
    <source>
        <dbReference type="EMBL" id="GFA63744.1"/>
    </source>
</evidence>
<proteinExistence type="predicted"/>
<protein>
    <submittedName>
        <fullName evidence="2">Uncharacterized protein</fullName>
    </submittedName>
</protein>
<feature type="transmembrane region" description="Helical" evidence="1">
    <location>
        <begin position="84"/>
        <end position="108"/>
    </location>
</feature>
<organism evidence="2">
    <name type="scientific">Tanacetum cinerariifolium</name>
    <name type="common">Dalmatian daisy</name>
    <name type="synonym">Chrysanthemum cinerariifolium</name>
    <dbReference type="NCBI Taxonomy" id="118510"/>
    <lineage>
        <taxon>Eukaryota</taxon>
        <taxon>Viridiplantae</taxon>
        <taxon>Streptophyta</taxon>
        <taxon>Embryophyta</taxon>
        <taxon>Tracheophyta</taxon>
        <taxon>Spermatophyta</taxon>
        <taxon>Magnoliopsida</taxon>
        <taxon>eudicotyledons</taxon>
        <taxon>Gunneridae</taxon>
        <taxon>Pentapetalae</taxon>
        <taxon>asterids</taxon>
        <taxon>campanulids</taxon>
        <taxon>Asterales</taxon>
        <taxon>Asteraceae</taxon>
        <taxon>Asteroideae</taxon>
        <taxon>Anthemideae</taxon>
        <taxon>Anthemidinae</taxon>
        <taxon>Tanacetum</taxon>
    </lineage>
</organism>
<reference evidence="2" key="1">
    <citation type="journal article" date="2019" name="Sci. Rep.">
        <title>Draft genome of Tanacetum cinerariifolium, the natural source of mosquito coil.</title>
        <authorList>
            <person name="Yamashiro T."/>
            <person name="Shiraishi A."/>
            <person name="Satake H."/>
            <person name="Nakayama K."/>
        </authorList>
    </citation>
    <scope>NUCLEOTIDE SEQUENCE</scope>
</reference>
<keyword evidence="1" id="KW-1133">Transmembrane helix</keyword>
<accession>A0A699K199</accession>
<keyword evidence="1" id="KW-0472">Membrane</keyword>
<dbReference type="EMBL" id="BKCJ010459680">
    <property type="protein sequence ID" value="GFA63744.1"/>
    <property type="molecule type" value="Genomic_DNA"/>
</dbReference>
<comment type="caution">
    <text evidence="2">The sequence shown here is derived from an EMBL/GenBank/DDBJ whole genome shotgun (WGS) entry which is preliminary data.</text>
</comment>
<gene>
    <name evidence="2" type="ORF">Tci_635716</name>
</gene>